<dbReference type="SUPFAM" id="SSF56300">
    <property type="entry name" value="Metallo-dependent phosphatases"/>
    <property type="match status" value="1"/>
</dbReference>
<keyword evidence="5" id="KW-0479">Metal-binding</keyword>
<dbReference type="AlphaFoldDB" id="A0A3B1A2H3"/>
<dbReference type="InterPro" id="IPR043461">
    <property type="entry name" value="LpxH-like"/>
</dbReference>
<dbReference type="GO" id="GO:0005737">
    <property type="term" value="C:cytoplasm"/>
    <property type="evidence" value="ECO:0007669"/>
    <property type="project" value="InterPro"/>
</dbReference>
<dbReference type="HAMAP" id="MF_00575">
    <property type="entry name" value="LpxH"/>
    <property type="match status" value="1"/>
</dbReference>
<accession>A0A3B1A2H3</accession>
<evidence type="ECO:0000313" key="11">
    <source>
        <dbReference type="EMBL" id="VAW92369.1"/>
    </source>
</evidence>
<dbReference type="GO" id="GO:0008758">
    <property type="term" value="F:UDP-2,3-diacylglucosamine hydrolase activity"/>
    <property type="evidence" value="ECO:0007669"/>
    <property type="project" value="TreeGrafter"/>
</dbReference>
<keyword evidence="2" id="KW-0444">Lipid biosynthesis</keyword>
<dbReference type="PANTHER" id="PTHR34990:SF1">
    <property type="entry name" value="UDP-2,3-DIACYLGLUCOSAMINE HYDROLASE"/>
    <property type="match status" value="1"/>
</dbReference>
<feature type="domain" description="Calcineurin-like phosphoesterase" evidence="10">
    <location>
        <begin position="1"/>
        <end position="199"/>
    </location>
</feature>
<keyword evidence="8" id="KW-0472">Membrane</keyword>
<evidence type="ECO:0000256" key="9">
    <source>
        <dbReference type="ARBA" id="ARBA00023211"/>
    </source>
</evidence>
<evidence type="ECO:0000256" key="1">
    <source>
        <dbReference type="ARBA" id="ARBA00022475"/>
    </source>
</evidence>
<protein>
    <submittedName>
        <fullName evidence="11">UDP-2,3-diacylglucosamine diphosphatase</fullName>
        <ecNumber evidence="11">3.6.1.54</ecNumber>
    </submittedName>
</protein>
<organism evidence="11">
    <name type="scientific">hydrothermal vent metagenome</name>
    <dbReference type="NCBI Taxonomy" id="652676"/>
    <lineage>
        <taxon>unclassified sequences</taxon>
        <taxon>metagenomes</taxon>
        <taxon>ecological metagenomes</taxon>
    </lineage>
</organism>
<evidence type="ECO:0000256" key="3">
    <source>
        <dbReference type="ARBA" id="ARBA00022519"/>
    </source>
</evidence>
<dbReference type="GO" id="GO:0016020">
    <property type="term" value="C:membrane"/>
    <property type="evidence" value="ECO:0007669"/>
    <property type="project" value="GOC"/>
</dbReference>
<keyword evidence="3" id="KW-0997">Cell inner membrane</keyword>
<dbReference type="CDD" id="cd07398">
    <property type="entry name" value="MPP_YbbF-LpxH"/>
    <property type="match status" value="1"/>
</dbReference>
<dbReference type="PANTHER" id="PTHR34990">
    <property type="entry name" value="UDP-2,3-DIACYLGLUCOSAMINE HYDROLASE-RELATED"/>
    <property type="match status" value="1"/>
</dbReference>
<evidence type="ECO:0000256" key="4">
    <source>
        <dbReference type="ARBA" id="ARBA00022556"/>
    </source>
</evidence>
<dbReference type="Pfam" id="PF00149">
    <property type="entry name" value="Metallophos"/>
    <property type="match status" value="1"/>
</dbReference>
<evidence type="ECO:0000256" key="5">
    <source>
        <dbReference type="ARBA" id="ARBA00022723"/>
    </source>
</evidence>
<evidence type="ECO:0000256" key="2">
    <source>
        <dbReference type="ARBA" id="ARBA00022516"/>
    </source>
</evidence>
<evidence type="ECO:0000256" key="7">
    <source>
        <dbReference type="ARBA" id="ARBA00023098"/>
    </source>
</evidence>
<keyword evidence="9" id="KW-0464">Manganese</keyword>
<keyword evidence="4" id="KW-0441">Lipid A biosynthesis</keyword>
<keyword evidence="7" id="KW-0443">Lipid metabolism</keyword>
<evidence type="ECO:0000256" key="6">
    <source>
        <dbReference type="ARBA" id="ARBA00022801"/>
    </source>
</evidence>
<dbReference type="InterPro" id="IPR004843">
    <property type="entry name" value="Calcineurin-like_PHP"/>
</dbReference>
<dbReference type="EMBL" id="UOFR01000014">
    <property type="protein sequence ID" value="VAW92369.1"/>
    <property type="molecule type" value="Genomic_DNA"/>
</dbReference>
<proteinExistence type="inferred from homology"/>
<keyword evidence="6 11" id="KW-0378">Hydrolase</keyword>
<gene>
    <name evidence="11" type="ORF">MNBD_GAMMA21-1265</name>
</gene>
<dbReference type="InterPro" id="IPR010138">
    <property type="entry name" value="UDP-diacylglucosamine_Hdrlase"/>
</dbReference>
<name>A0A3B1A2H3_9ZZZZ</name>
<dbReference type="Gene3D" id="3.60.21.10">
    <property type="match status" value="1"/>
</dbReference>
<dbReference type="NCBIfam" id="TIGR01854">
    <property type="entry name" value="lipid_A_lpxH"/>
    <property type="match status" value="1"/>
</dbReference>
<dbReference type="NCBIfam" id="NF003743">
    <property type="entry name" value="PRK05340.1"/>
    <property type="match status" value="1"/>
</dbReference>
<reference evidence="11" key="1">
    <citation type="submission" date="2018-06" db="EMBL/GenBank/DDBJ databases">
        <authorList>
            <person name="Zhirakovskaya E."/>
        </authorList>
    </citation>
    <scope>NUCLEOTIDE SEQUENCE</scope>
</reference>
<dbReference type="EC" id="3.6.1.54" evidence="11"/>
<dbReference type="GO" id="GO:0009245">
    <property type="term" value="P:lipid A biosynthetic process"/>
    <property type="evidence" value="ECO:0007669"/>
    <property type="project" value="UniProtKB-KW"/>
</dbReference>
<keyword evidence="1" id="KW-1003">Cell membrane</keyword>
<evidence type="ECO:0000256" key="8">
    <source>
        <dbReference type="ARBA" id="ARBA00023136"/>
    </source>
</evidence>
<evidence type="ECO:0000259" key="10">
    <source>
        <dbReference type="Pfam" id="PF00149"/>
    </source>
</evidence>
<dbReference type="GO" id="GO:0046872">
    <property type="term" value="F:metal ion binding"/>
    <property type="evidence" value="ECO:0007669"/>
    <property type="project" value="UniProtKB-KW"/>
</dbReference>
<dbReference type="InterPro" id="IPR029052">
    <property type="entry name" value="Metallo-depent_PP-like"/>
</dbReference>
<sequence>MSTLFISDLHLSQDRPEVTKLFLTFLQQHTATADAVYILGDLFEVWLGDDMILPDYQSSIEQINNLVNNGVPVYVMYGNRDFLMREQFENLSGATLIHEPHVIDLYGTKTLLMHGDTLCTDDVEYQKFRAMVRNPQWQDEMLAGSPAERLALAKKFREISKTETAQKENEIMDVNQDAVIQTLRDNKVTNLIHGHTHRPDTHHFKVDNTNATRIVLADWYKTGSYLSVDENAYVTHQIKL</sequence>